<dbReference type="Proteomes" id="UP000520814">
    <property type="component" value="Unassembled WGS sequence"/>
</dbReference>
<accession>A0A7W9SQ51</accession>
<dbReference type="AlphaFoldDB" id="A0A7W9SQ51"/>
<dbReference type="Pfam" id="PF09925">
    <property type="entry name" value="DUF2157"/>
    <property type="match status" value="1"/>
</dbReference>
<sequence length="387" mass="41411">MKESEFVRRLQLEVEHWHDEGLVDAALAERLLARYDGQDGPARSRLAVALSFLGALLIGIGMIVFVASNWAVIPGAAKLGGLLVAMVLAYGGGFRLRYVGESYHGTGNALLFLGVLLYGANVFLVAQAMHINAEAPSLLVLWAVGVLPLGWLLESRAMLGLGLILLTVALGGEAAFWYDSPGGFCAVSLLWGTLLVALGRLVPRLAGLAGLGAFVVLATLTLLADFGLSFYSSPSAEWAYLAPGGKLRLVLLGAVTLATTLALLFRRGQEPLERGEGLVLLALAVLAGGLLVGGGIDEALLRTGFNILLLLVILGVLWVGYERREPGWVQLALAFFALEVLSRYVELLWERLPMEIFFLSAGVVLLGGGLALERMRRTLLKKLAERE</sequence>
<feature type="transmembrane region" description="Helical" evidence="1">
    <location>
        <begin position="277"/>
        <end position="296"/>
    </location>
</feature>
<evidence type="ECO:0000313" key="4">
    <source>
        <dbReference type="Proteomes" id="UP000520814"/>
    </source>
</evidence>
<keyword evidence="4" id="KW-1185">Reference proteome</keyword>
<feature type="transmembrane region" description="Helical" evidence="1">
    <location>
        <begin position="135"/>
        <end position="153"/>
    </location>
</feature>
<dbReference type="InterPro" id="IPR018677">
    <property type="entry name" value="DUF2157"/>
</dbReference>
<keyword evidence="1" id="KW-1133">Transmembrane helix</keyword>
<dbReference type="EMBL" id="JACHGW010000002">
    <property type="protein sequence ID" value="MBB6050139.1"/>
    <property type="molecule type" value="Genomic_DNA"/>
</dbReference>
<feature type="transmembrane region" description="Helical" evidence="1">
    <location>
        <begin position="247"/>
        <end position="265"/>
    </location>
</feature>
<feature type="transmembrane region" description="Helical" evidence="1">
    <location>
        <begin position="160"/>
        <end position="178"/>
    </location>
</feature>
<feature type="transmembrane region" description="Helical" evidence="1">
    <location>
        <begin position="110"/>
        <end position="129"/>
    </location>
</feature>
<feature type="transmembrane region" description="Helical" evidence="1">
    <location>
        <begin position="46"/>
        <end position="73"/>
    </location>
</feature>
<feature type="transmembrane region" description="Helical" evidence="1">
    <location>
        <begin position="184"/>
        <end position="201"/>
    </location>
</feature>
<organism evidence="3 4">
    <name type="scientific">Armatimonas rosea</name>
    <dbReference type="NCBI Taxonomy" id="685828"/>
    <lineage>
        <taxon>Bacteria</taxon>
        <taxon>Bacillati</taxon>
        <taxon>Armatimonadota</taxon>
        <taxon>Armatimonadia</taxon>
        <taxon>Armatimonadales</taxon>
        <taxon>Armatimonadaceae</taxon>
        <taxon>Armatimonas</taxon>
    </lineage>
</organism>
<feature type="transmembrane region" description="Helical" evidence="1">
    <location>
        <begin position="302"/>
        <end position="321"/>
    </location>
</feature>
<evidence type="ECO:0000313" key="3">
    <source>
        <dbReference type="EMBL" id="MBB6050139.1"/>
    </source>
</evidence>
<proteinExistence type="predicted"/>
<protein>
    <submittedName>
        <fullName evidence="3">Putative membrane protein</fullName>
    </submittedName>
</protein>
<feature type="transmembrane region" description="Helical" evidence="1">
    <location>
        <begin position="351"/>
        <end position="372"/>
    </location>
</feature>
<feature type="domain" description="DUF2157" evidence="2">
    <location>
        <begin position="16"/>
        <end position="158"/>
    </location>
</feature>
<keyword evidence="1" id="KW-0472">Membrane</keyword>
<evidence type="ECO:0000256" key="1">
    <source>
        <dbReference type="SAM" id="Phobius"/>
    </source>
</evidence>
<dbReference type="RefSeq" id="WP_184194510.1">
    <property type="nucleotide sequence ID" value="NZ_JACHGW010000002.1"/>
</dbReference>
<gene>
    <name evidence="3" type="ORF">HNQ39_001930</name>
</gene>
<feature type="transmembrane region" description="Helical" evidence="1">
    <location>
        <begin position="208"/>
        <end position="227"/>
    </location>
</feature>
<feature type="transmembrane region" description="Helical" evidence="1">
    <location>
        <begin position="328"/>
        <end position="345"/>
    </location>
</feature>
<evidence type="ECO:0000259" key="2">
    <source>
        <dbReference type="Pfam" id="PF09925"/>
    </source>
</evidence>
<keyword evidence="1" id="KW-0812">Transmembrane</keyword>
<feature type="transmembrane region" description="Helical" evidence="1">
    <location>
        <begin position="79"/>
        <end position="98"/>
    </location>
</feature>
<comment type="caution">
    <text evidence="3">The sequence shown here is derived from an EMBL/GenBank/DDBJ whole genome shotgun (WGS) entry which is preliminary data.</text>
</comment>
<name>A0A7W9SQ51_ARMRO</name>
<reference evidence="3 4" key="1">
    <citation type="submission" date="2020-08" db="EMBL/GenBank/DDBJ databases">
        <title>Genomic Encyclopedia of Type Strains, Phase IV (KMG-IV): sequencing the most valuable type-strain genomes for metagenomic binning, comparative biology and taxonomic classification.</title>
        <authorList>
            <person name="Goeker M."/>
        </authorList>
    </citation>
    <scope>NUCLEOTIDE SEQUENCE [LARGE SCALE GENOMIC DNA]</scope>
    <source>
        <strain evidence="3 4">DSM 23562</strain>
    </source>
</reference>